<sequence>MYNSRELWSNTAKSSVENSQTCSSLSSPIFAPAFSEDDSDSDSERDDISNRKLRRRDHIFPAVARAENITHFHHSATLFKMATLIDPMFNPAFIGKGMAQEVLRLFFSRNCFDICHSYGASDPGTLHEFLGEDRFDIGVVPRDWIRNLRIRIKPDYACPGLPELETRPMNRRLRAILSLDAIESMNLEIMVVSNWSAWSKVMLKAEKIKFRLFLDRLRGPVRELIRTREKVTVVYLDTQNNYVCRDISRLFAGDDENCAGGVEALFHGARYGYYVDRDI</sequence>
<dbReference type="Proteomes" id="UP000799779">
    <property type="component" value="Unassembled WGS sequence"/>
</dbReference>
<dbReference type="EMBL" id="ML977573">
    <property type="protein sequence ID" value="KAF2003352.1"/>
    <property type="molecule type" value="Genomic_DNA"/>
</dbReference>
<dbReference type="AlphaFoldDB" id="A0A6A5WNQ9"/>
<evidence type="ECO:0000256" key="1">
    <source>
        <dbReference type="SAM" id="MobiDB-lite"/>
    </source>
</evidence>
<evidence type="ECO:0000313" key="2">
    <source>
        <dbReference type="EMBL" id="KAF2003352.1"/>
    </source>
</evidence>
<accession>A0A6A5WNQ9</accession>
<organism evidence="2 3">
    <name type="scientific">Amniculicola lignicola CBS 123094</name>
    <dbReference type="NCBI Taxonomy" id="1392246"/>
    <lineage>
        <taxon>Eukaryota</taxon>
        <taxon>Fungi</taxon>
        <taxon>Dikarya</taxon>
        <taxon>Ascomycota</taxon>
        <taxon>Pezizomycotina</taxon>
        <taxon>Dothideomycetes</taxon>
        <taxon>Pleosporomycetidae</taxon>
        <taxon>Pleosporales</taxon>
        <taxon>Amniculicolaceae</taxon>
        <taxon>Amniculicola</taxon>
    </lineage>
</organism>
<keyword evidence="3" id="KW-1185">Reference proteome</keyword>
<feature type="region of interest" description="Disordered" evidence="1">
    <location>
        <begin position="1"/>
        <end position="27"/>
    </location>
</feature>
<reference evidence="2" key="1">
    <citation type="journal article" date="2020" name="Stud. Mycol.">
        <title>101 Dothideomycetes genomes: a test case for predicting lifestyles and emergence of pathogens.</title>
        <authorList>
            <person name="Haridas S."/>
            <person name="Albert R."/>
            <person name="Binder M."/>
            <person name="Bloem J."/>
            <person name="Labutti K."/>
            <person name="Salamov A."/>
            <person name="Andreopoulos B."/>
            <person name="Baker S."/>
            <person name="Barry K."/>
            <person name="Bills G."/>
            <person name="Bluhm B."/>
            <person name="Cannon C."/>
            <person name="Castanera R."/>
            <person name="Culley D."/>
            <person name="Daum C."/>
            <person name="Ezra D."/>
            <person name="Gonzalez J."/>
            <person name="Henrissat B."/>
            <person name="Kuo A."/>
            <person name="Liang C."/>
            <person name="Lipzen A."/>
            <person name="Lutzoni F."/>
            <person name="Magnuson J."/>
            <person name="Mondo S."/>
            <person name="Nolan M."/>
            <person name="Ohm R."/>
            <person name="Pangilinan J."/>
            <person name="Park H.-J."/>
            <person name="Ramirez L."/>
            <person name="Alfaro M."/>
            <person name="Sun H."/>
            <person name="Tritt A."/>
            <person name="Yoshinaga Y."/>
            <person name="Zwiers L.-H."/>
            <person name="Turgeon B."/>
            <person name="Goodwin S."/>
            <person name="Spatafora J."/>
            <person name="Crous P."/>
            <person name="Grigoriev I."/>
        </authorList>
    </citation>
    <scope>NUCLEOTIDE SEQUENCE</scope>
    <source>
        <strain evidence="2">CBS 123094</strain>
    </source>
</reference>
<gene>
    <name evidence="2" type="ORF">P154DRAFT_532452</name>
</gene>
<proteinExistence type="predicted"/>
<name>A0A6A5WNQ9_9PLEO</name>
<evidence type="ECO:0000313" key="3">
    <source>
        <dbReference type="Proteomes" id="UP000799779"/>
    </source>
</evidence>
<protein>
    <submittedName>
        <fullName evidence="2">Uncharacterized protein</fullName>
    </submittedName>
</protein>
<dbReference type="OrthoDB" id="3801226at2759"/>